<evidence type="ECO:0000256" key="2">
    <source>
        <dbReference type="ARBA" id="ARBA00022723"/>
    </source>
</evidence>
<dbReference type="SUPFAM" id="SSF57667">
    <property type="entry name" value="beta-beta-alpha zinc fingers"/>
    <property type="match status" value="1"/>
</dbReference>
<organism evidence="13 14">
    <name type="scientific">Phialocephala subalpina</name>
    <dbReference type="NCBI Taxonomy" id="576137"/>
    <lineage>
        <taxon>Eukaryota</taxon>
        <taxon>Fungi</taxon>
        <taxon>Dikarya</taxon>
        <taxon>Ascomycota</taxon>
        <taxon>Pezizomycotina</taxon>
        <taxon>Leotiomycetes</taxon>
        <taxon>Helotiales</taxon>
        <taxon>Mollisiaceae</taxon>
        <taxon>Phialocephala</taxon>
        <taxon>Phialocephala fortinii species complex</taxon>
    </lineage>
</organism>
<keyword evidence="7" id="KW-0804">Transcription</keyword>
<dbReference type="STRING" id="576137.A0A1L7WCP6"/>
<dbReference type="InterPro" id="IPR051565">
    <property type="entry name" value="Sal_C2H2-zinc-finger"/>
</dbReference>
<dbReference type="PROSITE" id="PS00028">
    <property type="entry name" value="ZINC_FINGER_C2H2_1"/>
    <property type="match status" value="2"/>
</dbReference>
<evidence type="ECO:0000256" key="6">
    <source>
        <dbReference type="ARBA" id="ARBA00023015"/>
    </source>
</evidence>
<dbReference type="PROSITE" id="PS50157">
    <property type="entry name" value="ZINC_FINGER_C2H2_2"/>
    <property type="match status" value="2"/>
</dbReference>
<proteinExistence type="inferred from homology"/>
<keyword evidence="2" id="KW-0479">Metal-binding</keyword>
<evidence type="ECO:0000256" key="5">
    <source>
        <dbReference type="ARBA" id="ARBA00022833"/>
    </source>
</evidence>
<dbReference type="EMBL" id="FJOG01000001">
    <property type="protein sequence ID" value="CZR50542.1"/>
    <property type="molecule type" value="Genomic_DNA"/>
</dbReference>
<feature type="region of interest" description="Disordered" evidence="11">
    <location>
        <begin position="376"/>
        <end position="399"/>
    </location>
</feature>
<dbReference type="GO" id="GO:0008270">
    <property type="term" value="F:zinc ion binding"/>
    <property type="evidence" value="ECO:0007669"/>
    <property type="project" value="UniProtKB-KW"/>
</dbReference>
<name>A0A1L7WCP6_9HELO</name>
<dbReference type="PANTHER" id="PTHR23233">
    <property type="entry name" value="SAL-LIKE PROTEIN"/>
    <property type="match status" value="1"/>
</dbReference>
<evidence type="ECO:0000313" key="14">
    <source>
        <dbReference type="Proteomes" id="UP000184330"/>
    </source>
</evidence>
<protein>
    <submittedName>
        <fullName evidence="13">Related to krueppel protein</fullName>
    </submittedName>
</protein>
<dbReference type="SMART" id="SM00355">
    <property type="entry name" value="ZnF_C2H2"/>
    <property type="match status" value="2"/>
</dbReference>
<dbReference type="OrthoDB" id="6077919at2759"/>
<evidence type="ECO:0000256" key="3">
    <source>
        <dbReference type="ARBA" id="ARBA00022737"/>
    </source>
</evidence>
<evidence type="ECO:0000256" key="10">
    <source>
        <dbReference type="PROSITE-ProRule" id="PRU00042"/>
    </source>
</evidence>
<feature type="domain" description="C2H2-type" evidence="12">
    <location>
        <begin position="358"/>
        <end position="387"/>
    </location>
</feature>
<feature type="domain" description="C2H2-type" evidence="12">
    <location>
        <begin position="330"/>
        <end position="357"/>
    </location>
</feature>
<feature type="compositionally biased region" description="Basic and acidic residues" evidence="11">
    <location>
        <begin position="383"/>
        <end position="399"/>
    </location>
</feature>
<dbReference type="PANTHER" id="PTHR23233:SF84">
    <property type="entry name" value="FI23031P1"/>
    <property type="match status" value="1"/>
</dbReference>
<gene>
    <name evidence="13" type="ORF">PAC_00415</name>
</gene>
<dbReference type="FunFam" id="3.30.160.60:FF:000793">
    <property type="entry name" value="C2H2 finger domain protein FlbC"/>
    <property type="match status" value="1"/>
</dbReference>
<dbReference type="FunFam" id="3.30.160.60:FF:001102">
    <property type="entry name" value="Transcription factor IIIA"/>
    <property type="match status" value="1"/>
</dbReference>
<dbReference type="GO" id="GO:0000981">
    <property type="term" value="F:DNA-binding transcription factor activity, RNA polymerase II-specific"/>
    <property type="evidence" value="ECO:0007669"/>
    <property type="project" value="TreeGrafter"/>
</dbReference>
<dbReference type="Proteomes" id="UP000184330">
    <property type="component" value="Unassembled WGS sequence"/>
</dbReference>
<evidence type="ECO:0000256" key="9">
    <source>
        <dbReference type="ARBA" id="ARBA00038474"/>
    </source>
</evidence>
<dbReference type="Pfam" id="PF00096">
    <property type="entry name" value="zf-C2H2"/>
    <property type="match status" value="2"/>
</dbReference>
<evidence type="ECO:0000256" key="1">
    <source>
        <dbReference type="ARBA" id="ARBA00004123"/>
    </source>
</evidence>
<evidence type="ECO:0000256" key="8">
    <source>
        <dbReference type="ARBA" id="ARBA00023242"/>
    </source>
</evidence>
<dbReference type="GO" id="GO:0000978">
    <property type="term" value="F:RNA polymerase II cis-regulatory region sequence-specific DNA binding"/>
    <property type="evidence" value="ECO:0007669"/>
    <property type="project" value="TreeGrafter"/>
</dbReference>
<evidence type="ECO:0000259" key="12">
    <source>
        <dbReference type="PROSITE" id="PS50157"/>
    </source>
</evidence>
<evidence type="ECO:0000313" key="13">
    <source>
        <dbReference type="EMBL" id="CZR50542.1"/>
    </source>
</evidence>
<reference evidence="13 14" key="1">
    <citation type="submission" date="2016-03" db="EMBL/GenBank/DDBJ databases">
        <authorList>
            <person name="Ploux O."/>
        </authorList>
    </citation>
    <scope>NUCLEOTIDE SEQUENCE [LARGE SCALE GENOMIC DNA]</scope>
    <source>
        <strain evidence="13 14">UAMH 11012</strain>
    </source>
</reference>
<keyword evidence="5" id="KW-0862">Zinc</keyword>
<dbReference type="InterPro" id="IPR013087">
    <property type="entry name" value="Znf_C2H2_type"/>
</dbReference>
<keyword evidence="4 10" id="KW-0863">Zinc-finger</keyword>
<evidence type="ECO:0000256" key="11">
    <source>
        <dbReference type="SAM" id="MobiDB-lite"/>
    </source>
</evidence>
<comment type="subcellular location">
    <subcellularLocation>
        <location evidence="1">Nucleus</location>
    </subcellularLocation>
</comment>
<keyword evidence="14" id="KW-1185">Reference proteome</keyword>
<sequence>MTMAIDNQQRFGGMNFDHMSYSNTPQFTNPWSASSAPAQNHGLYASSHNHNINPNLGLESNIGKHESPRVNSNVSMGSYASVPMSAASSGSPLMADVYGERDLLTMPQDLLSPTRSVSTGYGNEHAYSSAPSPVNHYAPTSTPYESMGYAPAPVRSTYALQQQENARRLSQPSVPSSSFLDLPEDAQRLQRPNSLIDFNDRGLHHESTRSFGDAIDASRGMIAMSQNTTPRNIYGGQGRVGRGSGDSYGFPTTHSTSSSISSSGTYPSYFGGSVDSSVSDYSNAGSDIESVSSRTLPRPSGLLNGGIPPAPQSMMGQFSSKVSSSTQKKHKCKVCDKRFTRPSSLQTHMYSHTGEKPFSCEVEGCGRHFSVVSNLRRHRKVHKGEARSEAGSEDHQSDE</sequence>
<comment type="similarity">
    <text evidence="9">Belongs to the sal C2H2-type zinc-finger protein family.</text>
</comment>
<dbReference type="AlphaFoldDB" id="A0A1L7WCP6"/>
<evidence type="ECO:0000256" key="7">
    <source>
        <dbReference type="ARBA" id="ARBA00023163"/>
    </source>
</evidence>
<keyword evidence="3" id="KW-0677">Repeat</keyword>
<keyword evidence="8" id="KW-0539">Nucleus</keyword>
<accession>A0A1L7WCP6</accession>
<dbReference type="GO" id="GO:0005634">
    <property type="term" value="C:nucleus"/>
    <property type="evidence" value="ECO:0007669"/>
    <property type="project" value="UniProtKB-SubCell"/>
</dbReference>
<keyword evidence="6" id="KW-0805">Transcription regulation</keyword>
<dbReference type="InterPro" id="IPR036236">
    <property type="entry name" value="Znf_C2H2_sf"/>
</dbReference>
<evidence type="ECO:0000256" key="4">
    <source>
        <dbReference type="ARBA" id="ARBA00022771"/>
    </source>
</evidence>
<dbReference type="Gene3D" id="3.30.160.60">
    <property type="entry name" value="Classic Zinc Finger"/>
    <property type="match status" value="2"/>
</dbReference>